<proteinExistence type="inferred from homology"/>
<keyword evidence="7 17" id="KW-0732">Signal</keyword>
<accession>A0A8C5SZ45</accession>
<dbReference type="PANTHER" id="PTHR10559">
    <property type="entry name" value="TRANSCOBALAMIN-1/GASTRIC INTRINSIC FACTOR"/>
    <property type="match status" value="1"/>
</dbReference>
<keyword evidence="5" id="KW-0964">Secreted</keyword>
<keyword evidence="6" id="KW-0479">Metal-binding</keyword>
<keyword evidence="19" id="KW-1185">Reference proteome</keyword>
<feature type="binding site" evidence="15">
    <location>
        <position position="198"/>
    </location>
    <ligand>
        <name>cyanocob(III)alamin</name>
        <dbReference type="ChEBI" id="CHEBI:17439"/>
    </ligand>
</feature>
<comment type="subunit">
    <text evidence="12">Interacts with CD320 (via LDL-receptor class A domains).</text>
</comment>
<keyword evidence="8" id="KW-0406">Ion transport</keyword>
<dbReference type="GO" id="GO:0005615">
    <property type="term" value="C:extracellular space"/>
    <property type="evidence" value="ECO:0007669"/>
    <property type="project" value="Ensembl"/>
</dbReference>
<protein>
    <recommendedName>
        <fullName evidence="13">Transcobalamin-2</fullName>
    </recommendedName>
    <alternativeName>
        <fullName evidence="14">Transcobalamin II</fullName>
    </alternativeName>
</protein>
<dbReference type="AlphaFoldDB" id="A0A8C5SZ45"/>
<keyword evidence="3" id="KW-0171">Cobalt transport</keyword>
<evidence type="ECO:0000313" key="19">
    <source>
        <dbReference type="Proteomes" id="UP000694406"/>
    </source>
</evidence>
<reference evidence="18" key="2">
    <citation type="submission" date="2025-09" db="UniProtKB">
        <authorList>
            <consortium name="Ensembl"/>
        </authorList>
    </citation>
    <scope>IDENTIFICATION</scope>
</reference>
<gene>
    <name evidence="18" type="primary">TCN2</name>
</gene>
<evidence type="ECO:0000256" key="9">
    <source>
        <dbReference type="ARBA" id="ARBA00023157"/>
    </source>
</evidence>
<comment type="similarity">
    <text evidence="2">Belongs to the eukaryotic cobalamin transport proteins family.</text>
</comment>
<feature type="signal peptide" evidence="17">
    <location>
        <begin position="1"/>
        <end position="21"/>
    </location>
</feature>
<feature type="disulfide bond" evidence="16">
    <location>
        <begin position="166"/>
        <end position="209"/>
    </location>
</feature>
<evidence type="ECO:0000256" key="1">
    <source>
        <dbReference type="ARBA" id="ARBA00004613"/>
    </source>
</evidence>
<comment type="subcellular location">
    <subcellularLocation>
        <location evidence="1">Secreted</location>
    </subcellularLocation>
</comment>
<dbReference type="Proteomes" id="UP000694406">
    <property type="component" value="Unplaced"/>
</dbReference>
<evidence type="ECO:0000256" key="7">
    <source>
        <dbReference type="ARBA" id="ARBA00022729"/>
    </source>
</evidence>
<evidence type="ECO:0000256" key="6">
    <source>
        <dbReference type="ARBA" id="ARBA00022723"/>
    </source>
</evidence>
<comment type="function">
    <text evidence="11">Primary vitamin B12-binding and transport protein. Delivers cobalamin to cells.</text>
</comment>
<evidence type="ECO:0000313" key="18">
    <source>
        <dbReference type="Ensembl" id="ENSLLTP00000024446.1"/>
    </source>
</evidence>
<dbReference type="Gene3D" id="2.170.130.30">
    <property type="match status" value="1"/>
</dbReference>
<evidence type="ECO:0000256" key="14">
    <source>
        <dbReference type="ARBA" id="ARBA00041463"/>
    </source>
</evidence>
<evidence type="ECO:0000256" key="15">
    <source>
        <dbReference type="PIRSR" id="PIRSR602157-1"/>
    </source>
</evidence>
<feature type="binding site" evidence="15">
    <location>
        <position position="294"/>
    </location>
    <ligand>
        <name>cyanocob(III)alamin</name>
        <dbReference type="ChEBI" id="CHEBI:17439"/>
    </ligand>
</feature>
<reference evidence="18" key="1">
    <citation type="submission" date="2025-08" db="UniProtKB">
        <authorList>
            <consortium name="Ensembl"/>
        </authorList>
    </citation>
    <scope>IDENTIFICATION</scope>
</reference>
<evidence type="ECO:0000256" key="12">
    <source>
        <dbReference type="ARBA" id="ARBA00038518"/>
    </source>
</evidence>
<evidence type="ECO:0000256" key="3">
    <source>
        <dbReference type="ARBA" id="ARBA00022426"/>
    </source>
</evidence>
<evidence type="ECO:0000256" key="10">
    <source>
        <dbReference type="ARBA" id="ARBA00023285"/>
    </source>
</evidence>
<dbReference type="GO" id="GO:0015889">
    <property type="term" value="P:cobalamin transport"/>
    <property type="evidence" value="ECO:0007669"/>
    <property type="project" value="Ensembl"/>
</dbReference>
<evidence type="ECO:0000256" key="5">
    <source>
        <dbReference type="ARBA" id="ARBA00022525"/>
    </source>
</evidence>
<keyword evidence="9 16" id="KW-1015">Disulfide bond</keyword>
<feature type="binding site" evidence="15">
    <location>
        <position position="247"/>
    </location>
    <ligand>
        <name>cyanocob(III)alamin</name>
        <dbReference type="ChEBI" id="CHEBI:17439"/>
    </ligand>
</feature>
<evidence type="ECO:0000256" key="17">
    <source>
        <dbReference type="SAM" id="SignalP"/>
    </source>
</evidence>
<dbReference type="GO" id="GO:0006824">
    <property type="term" value="P:cobalt ion transport"/>
    <property type="evidence" value="ECO:0007669"/>
    <property type="project" value="UniProtKB-KW"/>
</dbReference>
<evidence type="ECO:0000256" key="8">
    <source>
        <dbReference type="ARBA" id="ARBA00023065"/>
    </source>
</evidence>
<dbReference type="Ensembl" id="ENSLLTT00000025335.1">
    <property type="protein sequence ID" value="ENSLLTP00000024446.1"/>
    <property type="gene ID" value="ENSLLTG00000017973.1"/>
</dbReference>
<keyword evidence="10 15" id="KW-0170">Cobalt</keyword>
<organism evidence="18 19">
    <name type="scientific">Laticauda laticaudata</name>
    <name type="common">Blue-ringed sea krait</name>
    <name type="synonym">Blue-lipped sea krait</name>
    <dbReference type="NCBI Taxonomy" id="8630"/>
    <lineage>
        <taxon>Eukaryota</taxon>
        <taxon>Metazoa</taxon>
        <taxon>Chordata</taxon>
        <taxon>Craniata</taxon>
        <taxon>Vertebrata</taxon>
        <taxon>Euteleostomi</taxon>
        <taxon>Lepidosauria</taxon>
        <taxon>Squamata</taxon>
        <taxon>Bifurcata</taxon>
        <taxon>Unidentata</taxon>
        <taxon>Episquamata</taxon>
        <taxon>Toxicofera</taxon>
        <taxon>Serpentes</taxon>
        <taxon>Colubroidea</taxon>
        <taxon>Elapidae</taxon>
        <taxon>Laticaudinae</taxon>
        <taxon>Laticauda</taxon>
    </lineage>
</organism>
<name>A0A8C5SZ45_LATLA</name>
<dbReference type="InterPro" id="IPR051588">
    <property type="entry name" value="Cobalamin_Transport"/>
</dbReference>
<dbReference type="GO" id="GO:0140355">
    <property type="term" value="F:cargo receptor ligand activity"/>
    <property type="evidence" value="ECO:0007669"/>
    <property type="project" value="Ensembl"/>
</dbReference>
<feature type="chain" id="PRO_5034186248" description="Transcobalamin-2" evidence="17">
    <location>
        <begin position="22"/>
        <end position="452"/>
    </location>
</feature>
<evidence type="ECO:0000256" key="13">
    <source>
        <dbReference type="ARBA" id="ARBA00040958"/>
    </source>
</evidence>
<dbReference type="GO" id="GO:0009897">
    <property type="term" value="C:external side of plasma membrane"/>
    <property type="evidence" value="ECO:0007669"/>
    <property type="project" value="Ensembl"/>
</dbReference>
<dbReference type="InterPro" id="IPR002157">
    <property type="entry name" value="Cbl-bd_prot"/>
</dbReference>
<dbReference type="GeneTree" id="ENSGT00530000063370"/>
<evidence type="ECO:0000256" key="2">
    <source>
        <dbReference type="ARBA" id="ARBA00006449"/>
    </source>
</evidence>
<dbReference type="GO" id="GO:0031419">
    <property type="term" value="F:cobalamin binding"/>
    <property type="evidence" value="ECO:0007669"/>
    <property type="project" value="Ensembl"/>
</dbReference>
<feature type="binding site" evidence="15">
    <location>
        <begin position="153"/>
        <end position="157"/>
    </location>
    <ligand>
        <name>cyanocob(III)alamin</name>
        <dbReference type="ChEBI" id="CHEBI:17439"/>
    </ligand>
</feature>
<dbReference type="PANTHER" id="PTHR10559:SF14">
    <property type="entry name" value="TRANSCOBALAMIN-2"/>
    <property type="match status" value="1"/>
</dbReference>
<sequence>MVFPWLRLPFLFLFHLLFASAQLCEIPAGALELIQTLNSELLKVAGDESQEPNPSLYLALRLSSQHNLEKEREYLNRLRDVFQPQSSSPGMPSDLSPRKKPGTGELALYLLALRAACQDMDTPEGNRMVTRLKLLLNKEMKQIGHKEKGHPITNYYQYSLGILALCIHNKRTDPEVIRKLLSAEHNGRFYHHQTLSVDTEAMAGLAFVCLKQSPTYPHNLQVGVRRAVKRAKAKILEARTPRGFYGNIYSSPLALQFLSAVGMRQDQQEFSSSMAALRQRLEQGDFQNNLIRSQLLPALYCKSYLDIASMVCQTQTDSSIPDLSLQKPLGIDPTQNISVRLEARKASKLLYQNVLVVPLGSTLLDVLEAAAKYVLQPLRFETQKTLSGPMLTGVMGEKPQEGERRYWRILQHPNSSLDQGEGWILACGAGCRGARRCHLGKHLWGRHPNMDP</sequence>
<keyword evidence="4" id="KW-0813">Transport</keyword>
<dbReference type="GO" id="GO:0046872">
    <property type="term" value="F:metal ion binding"/>
    <property type="evidence" value="ECO:0007669"/>
    <property type="project" value="UniProtKB-KW"/>
</dbReference>
<dbReference type="GO" id="GO:0140104">
    <property type="term" value="F:molecular carrier activity"/>
    <property type="evidence" value="ECO:0007669"/>
    <property type="project" value="Ensembl"/>
</dbReference>
<evidence type="ECO:0000256" key="4">
    <source>
        <dbReference type="ARBA" id="ARBA00022448"/>
    </source>
</evidence>
<feature type="binding site" evidence="15">
    <location>
        <position position="417"/>
    </location>
    <ligand>
        <name>cyanocob(III)alamin</name>
        <dbReference type="ChEBI" id="CHEBI:17439"/>
    </ligand>
</feature>
<dbReference type="Gene3D" id="1.50.10.20">
    <property type="match status" value="1"/>
</dbReference>
<dbReference type="Pfam" id="PF01122">
    <property type="entry name" value="Cobalamin_bind"/>
    <property type="match status" value="1"/>
</dbReference>
<evidence type="ECO:0000256" key="16">
    <source>
        <dbReference type="PIRSR" id="PIRSR602157-2"/>
    </source>
</evidence>
<evidence type="ECO:0000256" key="11">
    <source>
        <dbReference type="ARBA" id="ARBA00037184"/>
    </source>
</evidence>